<evidence type="ECO:0000313" key="1">
    <source>
        <dbReference type="EMBL" id="KYQ53895.1"/>
    </source>
</evidence>
<dbReference type="EMBL" id="KQ982611">
    <property type="protein sequence ID" value="KYQ53895.1"/>
    <property type="molecule type" value="Genomic_DNA"/>
</dbReference>
<evidence type="ECO:0008006" key="3">
    <source>
        <dbReference type="Google" id="ProtNLM"/>
    </source>
</evidence>
<dbReference type="AlphaFoldDB" id="A0A151X0X2"/>
<evidence type="ECO:0000313" key="2">
    <source>
        <dbReference type="Proteomes" id="UP000075809"/>
    </source>
</evidence>
<proteinExistence type="predicted"/>
<keyword evidence="2" id="KW-1185">Reference proteome</keyword>
<protein>
    <recommendedName>
        <fullName evidence="3">MADF domain-containing protein</fullName>
    </recommendedName>
</protein>
<feature type="non-terminal residue" evidence="1">
    <location>
        <position position="1"/>
    </location>
</feature>
<sequence length="73" mass="8767">NKEQLDEHLIAAVKSRPALYDFRLPLKERGRKHNDALWKEISEYLKGMIYIDLFIHIHFEDAKGVDYRHVVIY</sequence>
<accession>A0A151X0X2</accession>
<gene>
    <name evidence="1" type="ORF">ALC60_07188</name>
</gene>
<dbReference type="Proteomes" id="UP000075809">
    <property type="component" value="Unassembled WGS sequence"/>
</dbReference>
<name>A0A151X0X2_9HYME</name>
<reference evidence="1 2" key="1">
    <citation type="submission" date="2015-09" db="EMBL/GenBank/DDBJ databases">
        <title>Trachymyrmex zeteki WGS genome.</title>
        <authorList>
            <person name="Nygaard S."/>
            <person name="Hu H."/>
            <person name="Boomsma J."/>
            <person name="Zhang G."/>
        </authorList>
    </citation>
    <scope>NUCLEOTIDE SEQUENCE [LARGE SCALE GENOMIC DNA]</scope>
    <source>
        <strain evidence="1">Tzet28-1</strain>
        <tissue evidence="1">Whole body</tissue>
    </source>
</reference>
<organism evidence="1 2">
    <name type="scientific">Mycetomoellerius zeteki</name>
    <dbReference type="NCBI Taxonomy" id="64791"/>
    <lineage>
        <taxon>Eukaryota</taxon>
        <taxon>Metazoa</taxon>
        <taxon>Ecdysozoa</taxon>
        <taxon>Arthropoda</taxon>
        <taxon>Hexapoda</taxon>
        <taxon>Insecta</taxon>
        <taxon>Pterygota</taxon>
        <taxon>Neoptera</taxon>
        <taxon>Endopterygota</taxon>
        <taxon>Hymenoptera</taxon>
        <taxon>Apocrita</taxon>
        <taxon>Aculeata</taxon>
        <taxon>Formicoidea</taxon>
        <taxon>Formicidae</taxon>
        <taxon>Myrmicinae</taxon>
        <taxon>Mycetomoellerius</taxon>
    </lineage>
</organism>